<dbReference type="AlphaFoldDB" id="A0AAE0DZV1"/>
<dbReference type="EMBL" id="JANJYJ010000007">
    <property type="protein sequence ID" value="KAK3199088.1"/>
    <property type="molecule type" value="Genomic_DNA"/>
</dbReference>
<evidence type="ECO:0000313" key="1">
    <source>
        <dbReference type="EMBL" id="KAK3199088.1"/>
    </source>
</evidence>
<protein>
    <submittedName>
        <fullName evidence="1">Uncharacterized protein</fullName>
    </submittedName>
</protein>
<organism evidence="1 2">
    <name type="scientific">Dipteronia sinensis</name>
    <dbReference type="NCBI Taxonomy" id="43782"/>
    <lineage>
        <taxon>Eukaryota</taxon>
        <taxon>Viridiplantae</taxon>
        <taxon>Streptophyta</taxon>
        <taxon>Embryophyta</taxon>
        <taxon>Tracheophyta</taxon>
        <taxon>Spermatophyta</taxon>
        <taxon>Magnoliopsida</taxon>
        <taxon>eudicotyledons</taxon>
        <taxon>Gunneridae</taxon>
        <taxon>Pentapetalae</taxon>
        <taxon>rosids</taxon>
        <taxon>malvids</taxon>
        <taxon>Sapindales</taxon>
        <taxon>Sapindaceae</taxon>
        <taxon>Hippocastanoideae</taxon>
        <taxon>Acereae</taxon>
        <taxon>Dipteronia</taxon>
    </lineage>
</organism>
<reference evidence="1" key="1">
    <citation type="journal article" date="2023" name="Plant J.">
        <title>Genome sequences and population genomics provide insights into the demographic history, inbreeding, and mutation load of two 'living fossil' tree species of Dipteronia.</title>
        <authorList>
            <person name="Feng Y."/>
            <person name="Comes H.P."/>
            <person name="Chen J."/>
            <person name="Zhu S."/>
            <person name="Lu R."/>
            <person name="Zhang X."/>
            <person name="Li P."/>
            <person name="Qiu J."/>
            <person name="Olsen K.M."/>
            <person name="Qiu Y."/>
        </authorList>
    </citation>
    <scope>NUCLEOTIDE SEQUENCE</scope>
    <source>
        <strain evidence="1">NBL</strain>
    </source>
</reference>
<dbReference type="Proteomes" id="UP001281410">
    <property type="component" value="Unassembled WGS sequence"/>
</dbReference>
<keyword evidence="2" id="KW-1185">Reference proteome</keyword>
<accession>A0AAE0DZV1</accession>
<sequence length="51" mass="6087">MKKNKKKRTQRVVFGYETEKEKTKKIENNEEGVEADPNQWVTQGLKSIEYK</sequence>
<comment type="caution">
    <text evidence="1">The sequence shown here is derived from an EMBL/GenBank/DDBJ whole genome shotgun (WGS) entry which is preliminary data.</text>
</comment>
<proteinExistence type="predicted"/>
<evidence type="ECO:0000313" key="2">
    <source>
        <dbReference type="Proteomes" id="UP001281410"/>
    </source>
</evidence>
<name>A0AAE0DZV1_9ROSI</name>
<gene>
    <name evidence="1" type="ORF">Dsin_022503</name>
</gene>